<dbReference type="InterPro" id="IPR049394">
    <property type="entry name" value="eEFSec_C"/>
</dbReference>
<dbReference type="OrthoDB" id="2067at2759"/>
<dbReference type="Proteomes" id="UP000272942">
    <property type="component" value="Unassembled WGS sequence"/>
</dbReference>
<accession>A0A3P8I3F8</accession>
<keyword evidence="3" id="KW-1185">Reference proteome</keyword>
<gene>
    <name evidence="2" type="ORF">ECPE_LOCUS13186</name>
</gene>
<dbReference type="AlphaFoldDB" id="A0A3P8I3F8"/>
<name>A0A3P8I3F8_9TREM</name>
<dbReference type="EMBL" id="UZAN01054506">
    <property type="protein sequence ID" value="VDP90458.1"/>
    <property type="molecule type" value="Genomic_DNA"/>
</dbReference>
<evidence type="ECO:0000313" key="2">
    <source>
        <dbReference type="EMBL" id="VDP90458.1"/>
    </source>
</evidence>
<feature type="domain" description="Selenocysteine-specific elongation factor C-terminal RIFT" evidence="1">
    <location>
        <begin position="38"/>
        <end position="170"/>
    </location>
</feature>
<proteinExistence type="predicted"/>
<protein>
    <recommendedName>
        <fullName evidence="1">Selenocysteine-specific elongation factor C-terminal RIFT domain-containing protein</fullName>
    </recommendedName>
</protein>
<evidence type="ECO:0000259" key="1">
    <source>
        <dbReference type="Pfam" id="PF21131"/>
    </source>
</evidence>
<organism evidence="2 3">
    <name type="scientific">Echinostoma caproni</name>
    <dbReference type="NCBI Taxonomy" id="27848"/>
    <lineage>
        <taxon>Eukaryota</taxon>
        <taxon>Metazoa</taxon>
        <taxon>Spiralia</taxon>
        <taxon>Lophotrochozoa</taxon>
        <taxon>Platyhelminthes</taxon>
        <taxon>Trematoda</taxon>
        <taxon>Digenea</taxon>
        <taxon>Plagiorchiida</taxon>
        <taxon>Echinostomata</taxon>
        <taxon>Echinostomatoidea</taxon>
        <taxon>Echinostomatidae</taxon>
        <taxon>Echinostoma</taxon>
    </lineage>
</organism>
<sequence length="175" mass="20155">MVIGARLDSTSTNACRLAFHGRIVLRMSDEKYRQTTLPQLYVFRPKRRQGQIERIQDARTCIVRGLFKRETNWDIFVGLRAYLLIGPKESNGTGDEGQQQRIYDGRIESSFGQSGKCRLVLNDDLPDEIVQQFSRKTSKKNSDSASVASGQDRFKIDVILEFKRHVFDGKRRILQ</sequence>
<dbReference type="Pfam" id="PF21131">
    <property type="entry name" value="eEFSec_4th"/>
    <property type="match status" value="1"/>
</dbReference>
<reference evidence="2 3" key="1">
    <citation type="submission" date="2018-11" db="EMBL/GenBank/DDBJ databases">
        <authorList>
            <consortium name="Pathogen Informatics"/>
        </authorList>
    </citation>
    <scope>NUCLEOTIDE SEQUENCE [LARGE SCALE GENOMIC DNA]</scope>
    <source>
        <strain evidence="2 3">Egypt</strain>
    </source>
</reference>
<evidence type="ECO:0000313" key="3">
    <source>
        <dbReference type="Proteomes" id="UP000272942"/>
    </source>
</evidence>